<keyword evidence="1" id="KW-0966">Cell projection</keyword>
<dbReference type="Gene3D" id="3.30.160.170">
    <property type="entry name" value="FlaG-like"/>
    <property type="match status" value="1"/>
</dbReference>
<accession>A0A2L2XAT4</accession>
<evidence type="ECO:0000313" key="2">
    <source>
        <dbReference type="Proteomes" id="UP000239549"/>
    </source>
</evidence>
<keyword evidence="1" id="KW-0282">Flagellum</keyword>
<dbReference type="InterPro" id="IPR035924">
    <property type="entry name" value="FlaG-like_sf"/>
</dbReference>
<proteinExistence type="predicted"/>
<organism evidence="1 2">
    <name type="scientific">Desulfocucumis palustris</name>
    <dbReference type="NCBI Taxonomy" id="1898651"/>
    <lineage>
        <taxon>Bacteria</taxon>
        <taxon>Bacillati</taxon>
        <taxon>Bacillota</taxon>
        <taxon>Clostridia</taxon>
        <taxon>Eubacteriales</taxon>
        <taxon>Desulfocucumaceae</taxon>
        <taxon>Desulfocucumis</taxon>
    </lineage>
</organism>
<name>A0A2L2XAT4_9FIRM</name>
<keyword evidence="2" id="KW-1185">Reference proteome</keyword>
<dbReference type="Proteomes" id="UP000239549">
    <property type="component" value="Unassembled WGS sequence"/>
</dbReference>
<keyword evidence="1" id="KW-0969">Cilium</keyword>
<evidence type="ECO:0000313" key="1">
    <source>
        <dbReference type="EMBL" id="GBF33182.1"/>
    </source>
</evidence>
<protein>
    <submittedName>
        <fullName evidence="1">Flagellar protein YvyC</fullName>
    </submittedName>
</protein>
<sequence length="123" mass="13607">MKVQGVTGGMPVAGYSESSYRQSEVSADLAVPAYGVIDGQGEGNSQDKSMPDQVDDAIRQLNKTMETYSTELRFSLHQKSGEYYVKVINPADNTVVREIPPERVLDMVAHFKEMLGFAVDKFI</sequence>
<dbReference type="EMBL" id="BFAV01000075">
    <property type="protein sequence ID" value="GBF33182.1"/>
    <property type="molecule type" value="Genomic_DNA"/>
</dbReference>
<reference evidence="2" key="1">
    <citation type="submission" date="2018-02" db="EMBL/GenBank/DDBJ databases">
        <title>Genome sequence of Desulfocucumis palustris strain NAW-5.</title>
        <authorList>
            <person name="Watanabe M."/>
            <person name="Kojima H."/>
            <person name="Fukui M."/>
        </authorList>
    </citation>
    <scope>NUCLEOTIDE SEQUENCE [LARGE SCALE GENOMIC DNA]</scope>
    <source>
        <strain evidence="2">NAW-5</strain>
    </source>
</reference>
<dbReference type="SUPFAM" id="SSF160214">
    <property type="entry name" value="FlaG-like"/>
    <property type="match status" value="1"/>
</dbReference>
<gene>
    <name evidence="1" type="ORF">DCCM_2281</name>
</gene>
<dbReference type="InterPro" id="IPR005186">
    <property type="entry name" value="FlaG"/>
</dbReference>
<dbReference type="Pfam" id="PF03646">
    <property type="entry name" value="FlaG"/>
    <property type="match status" value="1"/>
</dbReference>
<dbReference type="AlphaFoldDB" id="A0A2L2XAT4"/>
<dbReference type="RefSeq" id="WP_231702680.1">
    <property type="nucleotide sequence ID" value="NZ_BFAV01000075.1"/>
</dbReference>
<dbReference type="PANTHER" id="PTHR37166:SF1">
    <property type="entry name" value="PROTEIN FLAG"/>
    <property type="match status" value="1"/>
</dbReference>
<comment type="caution">
    <text evidence="1">The sequence shown here is derived from an EMBL/GenBank/DDBJ whole genome shotgun (WGS) entry which is preliminary data.</text>
</comment>
<dbReference type="PANTHER" id="PTHR37166">
    <property type="entry name" value="PROTEIN FLAG"/>
    <property type="match status" value="1"/>
</dbReference>